<keyword evidence="1" id="KW-0472">Membrane</keyword>
<keyword evidence="1" id="KW-0812">Transmembrane</keyword>
<organism evidence="2 3">
    <name type="scientific">Candidatus Taylorbacteria bacterium RIFCSPHIGHO2_02_FULL_46_13</name>
    <dbReference type="NCBI Taxonomy" id="1802312"/>
    <lineage>
        <taxon>Bacteria</taxon>
        <taxon>Candidatus Tayloriibacteriota</taxon>
    </lineage>
</organism>
<reference evidence="2 3" key="1">
    <citation type="journal article" date="2016" name="Nat. Commun.">
        <title>Thousands of microbial genomes shed light on interconnected biogeochemical processes in an aquifer system.</title>
        <authorList>
            <person name="Anantharaman K."/>
            <person name="Brown C.T."/>
            <person name="Hug L.A."/>
            <person name="Sharon I."/>
            <person name="Castelle C.J."/>
            <person name="Probst A.J."/>
            <person name="Thomas B.C."/>
            <person name="Singh A."/>
            <person name="Wilkins M.J."/>
            <person name="Karaoz U."/>
            <person name="Brodie E.L."/>
            <person name="Williams K.H."/>
            <person name="Hubbard S.S."/>
            <person name="Banfield J.F."/>
        </authorList>
    </citation>
    <scope>NUCLEOTIDE SEQUENCE [LARGE SCALE GENOMIC DNA]</scope>
</reference>
<keyword evidence="1" id="KW-1133">Transmembrane helix</keyword>
<feature type="transmembrane region" description="Helical" evidence="1">
    <location>
        <begin position="12"/>
        <end position="31"/>
    </location>
</feature>
<sequence length="179" mass="19837">MNIQEYSPETVFFISVFVAAIFGASVVLLAFRLFKGKKKTTPCVVVQDYLDSPLHAKVVALHIIFEKSTWLLNQAGKISREGNHSPCFNHLFLNSVDFEKEGLKVSMATRGEDSGVGIIYAPGRLDFAQRVAHILASEFSTRVVLRCNDGSIKNETILGNQYWMVPITNWGRGDLSGIG</sequence>
<dbReference type="AlphaFoldDB" id="A0A1G2MUP1"/>
<evidence type="ECO:0000313" key="2">
    <source>
        <dbReference type="EMBL" id="OHA27474.1"/>
    </source>
</evidence>
<name>A0A1G2MUP1_9BACT</name>
<accession>A0A1G2MUP1</accession>
<comment type="caution">
    <text evidence="2">The sequence shown here is derived from an EMBL/GenBank/DDBJ whole genome shotgun (WGS) entry which is preliminary data.</text>
</comment>
<dbReference type="EMBL" id="MHRQ01000001">
    <property type="protein sequence ID" value="OHA27474.1"/>
    <property type="molecule type" value="Genomic_DNA"/>
</dbReference>
<dbReference type="STRING" id="1802312.A3C06_03470"/>
<evidence type="ECO:0000256" key="1">
    <source>
        <dbReference type="SAM" id="Phobius"/>
    </source>
</evidence>
<proteinExistence type="predicted"/>
<dbReference type="Proteomes" id="UP000177565">
    <property type="component" value="Unassembled WGS sequence"/>
</dbReference>
<protein>
    <submittedName>
        <fullName evidence="2">Uncharacterized protein</fullName>
    </submittedName>
</protein>
<evidence type="ECO:0000313" key="3">
    <source>
        <dbReference type="Proteomes" id="UP000177565"/>
    </source>
</evidence>
<gene>
    <name evidence="2" type="ORF">A3C06_03470</name>
</gene>